<feature type="compositionally biased region" description="Polar residues" evidence="1">
    <location>
        <begin position="601"/>
        <end position="610"/>
    </location>
</feature>
<dbReference type="SUPFAM" id="SSF52540">
    <property type="entry name" value="P-loop containing nucleoside triphosphate hydrolases"/>
    <property type="match status" value="1"/>
</dbReference>
<gene>
    <name evidence="4" type="ORF">THAPSDRAFT_35968</name>
</gene>
<dbReference type="RefSeq" id="XP_002291678.1">
    <property type="nucleotide sequence ID" value="XM_002291642.1"/>
</dbReference>
<dbReference type="PANTHER" id="PTHR12873:SF0">
    <property type="entry name" value="TWINKLE MTDNA HELICASE"/>
    <property type="match status" value="1"/>
</dbReference>
<evidence type="ECO:0008006" key="6">
    <source>
        <dbReference type="Google" id="ProtNLM"/>
    </source>
</evidence>
<dbReference type="InterPro" id="IPR027032">
    <property type="entry name" value="Twinkle-like"/>
</dbReference>
<dbReference type="Pfam" id="PF13155">
    <property type="entry name" value="Toprim_2"/>
    <property type="match status" value="1"/>
</dbReference>
<evidence type="ECO:0000256" key="1">
    <source>
        <dbReference type="SAM" id="MobiDB-lite"/>
    </source>
</evidence>
<dbReference type="GO" id="GO:0006260">
    <property type="term" value="P:DNA replication"/>
    <property type="evidence" value="ECO:0007669"/>
    <property type="project" value="InterPro"/>
</dbReference>
<dbReference type="OMA" id="EIPIYYM"/>
<dbReference type="eggNOG" id="KOG2373">
    <property type="taxonomic scope" value="Eukaryota"/>
</dbReference>
<dbReference type="PANTHER" id="PTHR12873">
    <property type="entry name" value="T7-LIKE MITOCHONDRIAL DNA HELICASE"/>
    <property type="match status" value="1"/>
</dbReference>
<dbReference type="CDD" id="cd01122">
    <property type="entry name" value="Twinkle_C"/>
    <property type="match status" value="1"/>
</dbReference>
<feature type="non-terminal residue" evidence="4">
    <location>
        <position position="1"/>
    </location>
</feature>
<dbReference type="InterPro" id="IPR034154">
    <property type="entry name" value="TOPRIM_DnaG/twinkle"/>
</dbReference>
<protein>
    <recommendedName>
        <fullName evidence="6">SF4 helicase domain-containing protein</fullName>
    </recommendedName>
</protein>
<evidence type="ECO:0000259" key="2">
    <source>
        <dbReference type="PROSITE" id="PS50880"/>
    </source>
</evidence>
<keyword evidence="5" id="KW-1185">Reference proteome</keyword>
<dbReference type="Proteomes" id="UP000001449">
    <property type="component" value="Chromosome 8"/>
</dbReference>
<feature type="domain" description="SF4 helicase" evidence="3">
    <location>
        <begin position="331"/>
        <end position="596"/>
    </location>
</feature>
<dbReference type="AlphaFoldDB" id="B8C699"/>
<feature type="non-terminal residue" evidence="4">
    <location>
        <position position="610"/>
    </location>
</feature>
<dbReference type="STRING" id="35128.B8C699"/>
<dbReference type="HOGENOM" id="CLU_012336_1_0_1"/>
<feature type="domain" description="Toprim" evidence="2">
    <location>
        <begin position="198"/>
        <end position="285"/>
    </location>
</feature>
<dbReference type="GO" id="GO:0003678">
    <property type="term" value="F:DNA helicase activity"/>
    <property type="evidence" value="ECO:0000318"/>
    <property type="project" value="GO_Central"/>
</dbReference>
<dbReference type="EMBL" id="CM000644">
    <property type="protein sequence ID" value="EED90529.1"/>
    <property type="molecule type" value="Genomic_DNA"/>
</dbReference>
<dbReference type="InterPro" id="IPR007694">
    <property type="entry name" value="DNA_helicase_DnaB-like_C"/>
</dbReference>
<dbReference type="Pfam" id="PF13481">
    <property type="entry name" value="AAA_25"/>
    <property type="match status" value="1"/>
</dbReference>
<dbReference type="Gene3D" id="3.40.1360.10">
    <property type="match status" value="1"/>
</dbReference>
<feature type="region of interest" description="Disordered" evidence="1">
    <location>
        <begin position="582"/>
        <end position="610"/>
    </location>
</feature>
<dbReference type="InterPro" id="IPR006171">
    <property type="entry name" value="TOPRIM_dom"/>
</dbReference>
<dbReference type="PROSITE" id="PS50880">
    <property type="entry name" value="TOPRIM"/>
    <property type="match status" value="1"/>
</dbReference>
<organism evidence="4 5">
    <name type="scientific">Thalassiosira pseudonana</name>
    <name type="common">Marine diatom</name>
    <name type="synonym">Cyclotella nana</name>
    <dbReference type="NCBI Taxonomy" id="35128"/>
    <lineage>
        <taxon>Eukaryota</taxon>
        <taxon>Sar</taxon>
        <taxon>Stramenopiles</taxon>
        <taxon>Ochrophyta</taxon>
        <taxon>Bacillariophyta</taxon>
        <taxon>Coscinodiscophyceae</taxon>
        <taxon>Thalassiosirophycidae</taxon>
        <taxon>Thalassiosirales</taxon>
        <taxon>Thalassiosiraceae</taxon>
        <taxon>Thalassiosira</taxon>
    </lineage>
</organism>
<reference evidence="4 5" key="2">
    <citation type="journal article" date="2008" name="Nature">
        <title>The Phaeodactylum genome reveals the evolutionary history of diatom genomes.</title>
        <authorList>
            <person name="Bowler C."/>
            <person name="Allen A.E."/>
            <person name="Badger J.H."/>
            <person name="Grimwood J."/>
            <person name="Jabbari K."/>
            <person name="Kuo A."/>
            <person name="Maheswari U."/>
            <person name="Martens C."/>
            <person name="Maumus F."/>
            <person name="Otillar R.P."/>
            <person name="Rayko E."/>
            <person name="Salamov A."/>
            <person name="Vandepoele K."/>
            <person name="Beszteri B."/>
            <person name="Gruber A."/>
            <person name="Heijde M."/>
            <person name="Katinka M."/>
            <person name="Mock T."/>
            <person name="Valentin K."/>
            <person name="Verret F."/>
            <person name="Berges J.A."/>
            <person name="Brownlee C."/>
            <person name="Cadoret J.P."/>
            <person name="Chiovitti A."/>
            <person name="Choi C.J."/>
            <person name="Coesel S."/>
            <person name="De Martino A."/>
            <person name="Detter J.C."/>
            <person name="Durkin C."/>
            <person name="Falciatore A."/>
            <person name="Fournet J."/>
            <person name="Haruta M."/>
            <person name="Huysman M.J."/>
            <person name="Jenkins B.D."/>
            <person name="Jiroutova K."/>
            <person name="Jorgensen R.E."/>
            <person name="Joubert Y."/>
            <person name="Kaplan A."/>
            <person name="Kroger N."/>
            <person name="Kroth P.G."/>
            <person name="La Roche J."/>
            <person name="Lindquist E."/>
            <person name="Lommer M."/>
            <person name="Martin-Jezequel V."/>
            <person name="Lopez P.J."/>
            <person name="Lucas S."/>
            <person name="Mangogna M."/>
            <person name="McGinnis K."/>
            <person name="Medlin L.K."/>
            <person name="Montsant A."/>
            <person name="Oudot-Le Secq M.P."/>
            <person name="Napoli C."/>
            <person name="Obornik M."/>
            <person name="Parker M.S."/>
            <person name="Petit J.L."/>
            <person name="Porcel B.M."/>
            <person name="Poulsen N."/>
            <person name="Robison M."/>
            <person name="Rychlewski L."/>
            <person name="Rynearson T.A."/>
            <person name="Schmutz J."/>
            <person name="Shapiro H."/>
            <person name="Siaut M."/>
            <person name="Stanley M."/>
            <person name="Sussman M.R."/>
            <person name="Taylor A.R."/>
            <person name="Vardi A."/>
            <person name="von Dassow P."/>
            <person name="Vyverman W."/>
            <person name="Willis A."/>
            <person name="Wyrwicz L.S."/>
            <person name="Rokhsar D.S."/>
            <person name="Weissenbach J."/>
            <person name="Armbrust E.V."/>
            <person name="Green B.R."/>
            <person name="Van de Peer Y."/>
            <person name="Grigoriev I.V."/>
        </authorList>
    </citation>
    <scope>NUCLEOTIDE SEQUENCE [LARGE SCALE GENOMIC DNA]</scope>
    <source>
        <strain evidence="4 5">CCMP1335</strain>
    </source>
</reference>
<dbReference type="SUPFAM" id="SSF56731">
    <property type="entry name" value="DNA primase core"/>
    <property type="match status" value="1"/>
</dbReference>
<dbReference type="KEGG" id="tps:THAPSDRAFT_35968"/>
<dbReference type="InterPro" id="IPR027417">
    <property type="entry name" value="P-loop_NTPase"/>
</dbReference>
<feature type="region of interest" description="Disordered" evidence="1">
    <location>
        <begin position="70"/>
        <end position="92"/>
    </location>
</feature>
<dbReference type="PROSITE" id="PS51199">
    <property type="entry name" value="SF4_HELICASE"/>
    <property type="match status" value="1"/>
</dbReference>
<dbReference type="GO" id="GO:0003697">
    <property type="term" value="F:single-stranded DNA binding"/>
    <property type="evidence" value="ECO:0000318"/>
    <property type="project" value="GO_Central"/>
</dbReference>
<dbReference type="GeneID" id="7443422"/>
<reference evidence="4 5" key="1">
    <citation type="journal article" date="2004" name="Science">
        <title>The genome of the diatom Thalassiosira pseudonana: ecology, evolution, and metabolism.</title>
        <authorList>
            <person name="Armbrust E.V."/>
            <person name="Berges J.A."/>
            <person name="Bowler C."/>
            <person name="Green B.R."/>
            <person name="Martinez D."/>
            <person name="Putnam N.H."/>
            <person name="Zhou S."/>
            <person name="Allen A.E."/>
            <person name="Apt K.E."/>
            <person name="Bechner M."/>
            <person name="Brzezinski M.A."/>
            <person name="Chaal B.K."/>
            <person name="Chiovitti A."/>
            <person name="Davis A.K."/>
            <person name="Demarest M.S."/>
            <person name="Detter J.C."/>
            <person name="Glavina T."/>
            <person name="Goodstein D."/>
            <person name="Hadi M.Z."/>
            <person name="Hellsten U."/>
            <person name="Hildebrand M."/>
            <person name="Jenkins B.D."/>
            <person name="Jurka J."/>
            <person name="Kapitonov V.V."/>
            <person name="Kroger N."/>
            <person name="Lau W.W."/>
            <person name="Lane T.W."/>
            <person name="Larimer F.W."/>
            <person name="Lippmeier J.C."/>
            <person name="Lucas S."/>
            <person name="Medina M."/>
            <person name="Montsant A."/>
            <person name="Obornik M."/>
            <person name="Parker M.S."/>
            <person name="Palenik B."/>
            <person name="Pazour G.J."/>
            <person name="Richardson P.M."/>
            <person name="Rynearson T.A."/>
            <person name="Saito M.A."/>
            <person name="Schwartz D.C."/>
            <person name="Thamatrakoln K."/>
            <person name="Valentin K."/>
            <person name="Vardi A."/>
            <person name="Wilkerson F.P."/>
            <person name="Rokhsar D.S."/>
        </authorList>
    </citation>
    <scope>NUCLEOTIDE SEQUENCE [LARGE SCALE GENOMIC DNA]</scope>
    <source>
        <strain evidence="4 5">CCMP1335</strain>
    </source>
</reference>
<dbReference type="CDD" id="cd01029">
    <property type="entry name" value="TOPRIM_primases"/>
    <property type="match status" value="1"/>
</dbReference>
<dbReference type="PaxDb" id="35128-Thaps35968"/>
<dbReference type="InParanoid" id="B8C699"/>
<dbReference type="GO" id="GO:0005524">
    <property type="term" value="F:ATP binding"/>
    <property type="evidence" value="ECO:0007669"/>
    <property type="project" value="InterPro"/>
</dbReference>
<accession>B8C699</accession>
<evidence type="ECO:0000313" key="4">
    <source>
        <dbReference type="EMBL" id="EED90529.1"/>
    </source>
</evidence>
<dbReference type="GO" id="GO:0043139">
    <property type="term" value="F:5'-3' DNA helicase activity"/>
    <property type="evidence" value="ECO:0007669"/>
    <property type="project" value="InterPro"/>
</dbReference>
<evidence type="ECO:0000259" key="3">
    <source>
        <dbReference type="PROSITE" id="PS51199"/>
    </source>
</evidence>
<sequence>FRYTSSHVILQECPFCPKPTKGRVDNQYKLYVSVGGGAYFCHRCGAKGSWYDFKSELGGFSVEQHSNACANSDSSGQGGRQQASNSINSQPWNWNTKNNNGMNYLGSILQYLTNTRGLDRSVLRKYGVGCASYNFHSKDGSTVIEPTTTQQDLNSTHGPYIPRRIKVRSIEKKAWQRLDPPGGGFGLFGWHTVPHDATEIIITEGEFDAMAVYQATGRPAVSLPNGCRSLPMEVLLLLENFDTVYLWMDNDGPGREGAEMFARKLGVERCLLVQPSGKRGAPPEPPKDANEALLTGWDINELLEEASELPHERILKFSDLRDQVIHEIINPEKYRGTPIPSLPGFTSLIKGFRRGELTVLTGPTGSGKTTFLGQTSLDLVEQGINVLWGSFEIKNTRLMHKLLQQYMKDVLPVGLAEKDLSVEERQNAMTALTSLADKFESLPMYFMKFHGGSDVDDVLDAMEYAAYVHDVEHIILDNMQFMISRQSVEGKGSSFDKFDMQDIAIEKFRKFATEYNVHVTLVVHPRKEDEGAKLGMSSFYGSAKATQEADTVLILQSDGKRKFVDVKKNRFDGTIGHSPLYFQRKSGRYSENPDIVRNEAKSNNNNNDRD</sequence>
<evidence type="ECO:0000313" key="5">
    <source>
        <dbReference type="Proteomes" id="UP000001449"/>
    </source>
</evidence>
<proteinExistence type="predicted"/>
<dbReference type="Gene3D" id="3.40.50.300">
    <property type="entry name" value="P-loop containing nucleotide triphosphate hydrolases"/>
    <property type="match status" value="1"/>
</dbReference>
<name>B8C699_THAPS</name>
<feature type="compositionally biased region" description="Polar residues" evidence="1">
    <location>
        <begin position="70"/>
        <end position="87"/>
    </location>
</feature>